<accession>A0A160WEU5</accession>
<protein>
    <submittedName>
        <fullName evidence="4">Uncharacterized protein</fullName>
    </submittedName>
</protein>
<evidence type="ECO:0000313" key="11">
    <source>
        <dbReference type="Proteomes" id="UP000411588"/>
    </source>
</evidence>
<evidence type="ECO:0000313" key="2">
    <source>
        <dbReference type="EMBL" id="HBH1543225.1"/>
    </source>
</evidence>
<name>A0A160WEU5_CLODI</name>
<organism evidence="4 8">
    <name type="scientific">Clostridioides difficile</name>
    <name type="common">Peptoclostridium difficile</name>
    <dbReference type="NCBI Taxonomy" id="1496"/>
    <lineage>
        <taxon>Bacteria</taxon>
        <taxon>Bacillati</taxon>
        <taxon>Bacillota</taxon>
        <taxon>Clostridia</taxon>
        <taxon>Peptostreptococcales</taxon>
        <taxon>Peptostreptococcaceae</taxon>
        <taxon>Clostridioides</taxon>
    </lineage>
</organism>
<evidence type="ECO:0000313" key="6">
    <source>
        <dbReference type="EMBL" id="VFD54726.1"/>
    </source>
</evidence>
<dbReference type="AlphaFoldDB" id="A0A160WEU5"/>
<evidence type="ECO:0000313" key="3">
    <source>
        <dbReference type="EMBL" id="HBH2618554.1"/>
    </source>
</evidence>
<reference evidence="4 8" key="1">
    <citation type="submission" date="2017-02" db="EMBL/GenBank/DDBJ databases">
        <authorList>
            <consortium name="Pathogen Informatics"/>
        </authorList>
    </citation>
    <scope>NUCLEOTIDE SEQUENCE [LARGE SCALE GENOMIC DNA]</scope>
    <source>
        <strain evidence="6 9">078GUE027</strain>
        <strain evidence="11">clo34</strain>
        <strain evidence="5">Clo34</strain>
        <strain evidence="10">tl291</strain>
        <strain evidence="7">Tl291</strain>
        <strain evidence="4 8">VRECD0157</strain>
    </source>
</reference>
<evidence type="ECO:0000313" key="10">
    <source>
        <dbReference type="Proteomes" id="UP000372533"/>
    </source>
</evidence>
<evidence type="ECO:0000313" key="4">
    <source>
        <dbReference type="EMBL" id="SJR92517.1"/>
    </source>
</evidence>
<dbReference type="EMBL" id="FUPS01000002">
    <property type="protein sequence ID" value="SJR92517.1"/>
    <property type="molecule type" value="Genomic_DNA"/>
</dbReference>
<dbReference type="EMBL" id="CAADAN010000001">
    <property type="protein sequence ID" value="VFD29584.1"/>
    <property type="molecule type" value="Genomic_DNA"/>
</dbReference>
<dbReference type="Proteomes" id="UP000346772">
    <property type="component" value="Unassembled WGS sequence"/>
</dbReference>
<gene>
    <name evidence="2" type="ORF">KRM00_002747</name>
    <name evidence="3" type="ORF">KRQ00_000275</name>
    <name evidence="7" type="ORF">SAMEA1402366_00930</name>
    <name evidence="5" type="ORF">SAMEA1402399_00629</name>
    <name evidence="6" type="ORF">SAMEA1710456_02219</name>
    <name evidence="4" type="ORF">SAMEA3375112_00652</name>
</gene>
<evidence type="ECO:0000256" key="1">
    <source>
        <dbReference type="SAM" id="Phobius"/>
    </source>
</evidence>
<keyword evidence="1" id="KW-0472">Membrane</keyword>
<keyword evidence="1" id="KW-0812">Transmembrane</keyword>
<reference evidence="2" key="2">
    <citation type="journal article" date="2018" name="Genome Biol.">
        <title>SKESA: strategic k-mer extension for scrupulous assemblies.</title>
        <authorList>
            <person name="Souvorov A."/>
            <person name="Agarwala R."/>
            <person name="Lipman D.J."/>
        </authorList>
    </citation>
    <scope>NUCLEOTIDE SEQUENCE</scope>
    <source>
        <strain evidence="3">Clostridioides</strain>
        <strain evidence="2">HN1000</strain>
    </source>
</reference>
<dbReference type="GeneID" id="66354509"/>
<dbReference type="Proteomes" id="UP000189137">
    <property type="component" value="Unassembled WGS sequence"/>
</dbReference>
<dbReference type="EMBL" id="DAEQIJ010000001">
    <property type="protein sequence ID" value="HBH2618554.1"/>
    <property type="molecule type" value="Genomic_DNA"/>
</dbReference>
<dbReference type="EMBL" id="CAAJVP010000003">
    <property type="protein sequence ID" value="VHX98632.1"/>
    <property type="molecule type" value="Genomic_DNA"/>
</dbReference>
<keyword evidence="1" id="KW-1133">Transmembrane helix</keyword>
<dbReference type="EMBL" id="CAADAT010000012">
    <property type="protein sequence ID" value="VFD54726.1"/>
    <property type="molecule type" value="Genomic_DNA"/>
</dbReference>
<reference evidence="2" key="3">
    <citation type="submission" date="2021-06" db="EMBL/GenBank/DDBJ databases">
        <authorList>
            <consortium name="NCBI Pathogen Detection Project"/>
        </authorList>
    </citation>
    <scope>NUCLEOTIDE SEQUENCE</scope>
    <source>
        <strain evidence="3">Clostridioides</strain>
        <strain evidence="2">HN1000</strain>
    </source>
</reference>
<evidence type="ECO:0000313" key="5">
    <source>
        <dbReference type="EMBL" id="VFD29584.1"/>
    </source>
</evidence>
<feature type="transmembrane region" description="Helical" evidence="1">
    <location>
        <begin position="29"/>
        <end position="47"/>
    </location>
</feature>
<dbReference type="Proteomes" id="UP000411588">
    <property type="component" value="Unassembled WGS sequence"/>
</dbReference>
<dbReference type="Proteomes" id="UP000879542">
    <property type="component" value="Unassembled WGS sequence"/>
</dbReference>
<comment type="caution">
    <text evidence="4">The sequence shown here is derived from an EMBL/GenBank/DDBJ whole genome shotgun (WGS) entry which is preliminary data.</text>
</comment>
<evidence type="ECO:0000313" key="9">
    <source>
        <dbReference type="Proteomes" id="UP000346772"/>
    </source>
</evidence>
<evidence type="ECO:0000313" key="7">
    <source>
        <dbReference type="EMBL" id="VHX98632.1"/>
    </source>
</evidence>
<sequence>MDMDLLFKIVFAIVAIGVSVKIIKTVASLAFKIALILLIILFVYRMFL</sequence>
<dbReference type="Proteomes" id="UP000878956">
    <property type="component" value="Unassembled WGS sequence"/>
</dbReference>
<evidence type="ECO:0000313" key="8">
    <source>
        <dbReference type="Proteomes" id="UP000189137"/>
    </source>
</evidence>
<proteinExistence type="predicted"/>
<dbReference type="Proteomes" id="UP000372533">
    <property type="component" value="Unassembled WGS sequence"/>
</dbReference>
<dbReference type="RefSeq" id="WP_009890260.1">
    <property type="nucleotide sequence ID" value="NZ_AP025558.1"/>
</dbReference>
<dbReference type="EMBL" id="DAEPXK010000032">
    <property type="protein sequence ID" value="HBH1543225.1"/>
    <property type="molecule type" value="Genomic_DNA"/>
</dbReference>